<dbReference type="InterPro" id="IPR018244">
    <property type="entry name" value="Allrgn_V5/Tpx1_CS"/>
</dbReference>
<dbReference type="InterPro" id="IPR034113">
    <property type="entry name" value="SCP_GAPR1-like"/>
</dbReference>
<feature type="compositionally biased region" description="Polar residues" evidence="1">
    <location>
        <begin position="1"/>
        <end position="26"/>
    </location>
</feature>
<evidence type="ECO:0000256" key="1">
    <source>
        <dbReference type="SAM" id="MobiDB-lite"/>
    </source>
</evidence>
<protein>
    <recommendedName>
        <fullName evidence="2">SCP domain-containing protein</fullName>
    </recommendedName>
</protein>
<dbReference type="Pfam" id="PF00188">
    <property type="entry name" value="CAP"/>
    <property type="match status" value="1"/>
</dbReference>
<sequence>MGMCGSTNGGSAPPQSQTQNQVNNAGSTGGDQQREEQQKEEERRKQEEAKRLEEERQRKLEEEERQRKVEEEERQRKLEEEERLRKLKEEEEKRKAQEEQERRRRVEEEERKRKEEEQNEDTTQSNAAVASAGLDFVFIEAAIEEQNRYRSLHGTPPLTHSVVLSNYAQKWAEELSKRDSFAHSNCTLDDGTRVGENLAVGFTGTGIEMPAKNAVQMWYDEIKDYEKFFGGEPDMKEFMQFGHFTQIVWKETKEVGIGKILKDGKTIIVGTYLPPGNLVGSFKDNVSPPV</sequence>
<dbReference type="PRINTS" id="PR00838">
    <property type="entry name" value="V5ALLERGEN"/>
</dbReference>
<dbReference type="AlphaFoldDB" id="A0AA88Y0D7"/>
<dbReference type="CDD" id="cd05382">
    <property type="entry name" value="CAP_GAPR1-like"/>
    <property type="match status" value="1"/>
</dbReference>
<keyword evidence="4" id="KW-1185">Reference proteome</keyword>
<dbReference type="InterPro" id="IPR002413">
    <property type="entry name" value="V5_allergen-like"/>
</dbReference>
<feature type="domain" description="SCP" evidence="2">
    <location>
        <begin position="137"/>
        <end position="280"/>
    </location>
</feature>
<feature type="region of interest" description="Disordered" evidence="1">
    <location>
        <begin position="1"/>
        <end position="128"/>
    </location>
</feature>
<dbReference type="EMBL" id="VSWD01000008">
    <property type="protein sequence ID" value="KAK3095530.1"/>
    <property type="molecule type" value="Genomic_DNA"/>
</dbReference>
<dbReference type="Proteomes" id="UP001186944">
    <property type="component" value="Unassembled WGS sequence"/>
</dbReference>
<accession>A0AA88Y0D7</accession>
<dbReference type="InterPro" id="IPR001283">
    <property type="entry name" value="CRISP-related"/>
</dbReference>
<dbReference type="PRINTS" id="PR00837">
    <property type="entry name" value="V5TPXLIKE"/>
</dbReference>
<evidence type="ECO:0000259" key="2">
    <source>
        <dbReference type="SMART" id="SM00198"/>
    </source>
</evidence>
<reference evidence="3" key="1">
    <citation type="submission" date="2019-08" db="EMBL/GenBank/DDBJ databases">
        <title>The improved chromosome-level genome for the pearl oyster Pinctada fucata martensii using PacBio sequencing and Hi-C.</title>
        <authorList>
            <person name="Zheng Z."/>
        </authorList>
    </citation>
    <scope>NUCLEOTIDE SEQUENCE</scope>
    <source>
        <strain evidence="3">ZZ-2019</strain>
        <tissue evidence="3">Adductor muscle</tissue>
    </source>
</reference>
<feature type="compositionally biased region" description="Basic and acidic residues" evidence="1">
    <location>
        <begin position="32"/>
        <end position="116"/>
    </location>
</feature>
<proteinExistence type="predicted"/>
<dbReference type="InterPro" id="IPR035940">
    <property type="entry name" value="CAP_sf"/>
</dbReference>
<dbReference type="InterPro" id="IPR014044">
    <property type="entry name" value="CAP_dom"/>
</dbReference>
<dbReference type="PANTHER" id="PTHR10334">
    <property type="entry name" value="CYSTEINE-RICH SECRETORY PROTEIN-RELATED"/>
    <property type="match status" value="1"/>
</dbReference>
<comment type="caution">
    <text evidence="3">The sequence shown here is derived from an EMBL/GenBank/DDBJ whole genome shotgun (WGS) entry which is preliminary data.</text>
</comment>
<evidence type="ECO:0000313" key="4">
    <source>
        <dbReference type="Proteomes" id="UP001186944"/>
    </source>
</evidence>
<dbReference type="FunFam" id="3.40.33.10:FF:000010">
    <property type="entry name" value="Predicted protein"/>
    <property type="match status" value="1"/>
</dbReference>
<dbReference type="PROSITE" id="PS01009">
    <property type="entry name" value="CRISP_1"/>
    <property type="match status" value="1"/>
</dbReference>
<dbReference type="Gene3D" id="3.40.33.10">
    <property type="entry name" value="CAP"/>
    <property type="match status" value="1"/>
</dbReference>
<dbReference type="GO" id="GO:0005576">
    <property type="term" value="C:extracellular region"/>
    <property type="evidence" value="ECO:0007669"/>
    <property type="project" value="InterPro"/>
</dbReference>
<dbReference type="SUPFAM" id="SSF55797">
    <property type="entry name" value="PR-1-like"/>
    <property type="match status" value="1"/>
</dbReference>
<name>A0AA88Y0D7_PINIB</name>
<evidence type="ECO:0000313" key="3">
    <source>
        <dbReference type="EMBL" id="KAK3095530.1"/>
    </source>
</evidence>
<organism evidence="3 4">
    <name type="scientific">Pinctada imbricata</name>
    <name type="common">Atlantic pearl-oyster</name>
    <name type="synonym">Pinctada martensii</name>
    <dbReference type="NCBI Taxonomy" id="66713"/>
    <lineage>
        <taxon>Eukaryota</taxon>
        <taxon>Metazoa</taxon>
        <taxon>Spiralia</taxon>
        <taxon>Lophotrochozoa</taxon>
        <taxon>Mollusca</taxon>
        <taxon>Bivalvia</taxon>
        <taxon>Autobranchia</taxon>
        <taxon>Pteriomorphia</taxon>
        <taxon>Pterioida</taxon>
        <taxon>Pterioidea</taxon>
        <taxon>Pteriidae</taxon>
        <taxon>Pinctada</taxon>
    </lineage>
</organism>
<gene>
    <name evidence="3" type="ORF">FSP39_015722</name>
</gene>
<dbReference type="SMART" id="SM00198">
    <property type="entry name" value="SCP"/>
    <property type="match status" value="1"/>
</dbReference>